<evidence type="ECO:0000313" key="1">
    <source>
        <dbReference type="EMBL" id="ATS92802.1"/>
    </source>
</evidence>
<gene>
    <name evidence="1" type="ORF">SEA_SULLEY_54</name>
</gene>
<dbReference type="Proteomes" id="UP000240651">
    <property type="component" value="Segment"/>
</dbReference>
<evidence type="ECO:0000313" key="2">
    <source>
        <dbReference type="Proteomes" id="UP000240651"/>
    </source>
</evidence>
<reference evidence="2" key="1">
    <citation type="submission" date="2017-09" db="EMBL/GenBank/DDBJ databases">
        <authorList>
            <person name="Ehlers B."/>
            <person name="Leendertz F.H."/>
        </authorList>
    </citation>
    <scope>NUCLEOTIDE SEQUENCE [LARGE SCALE GENOMIC DNA]</scope>
</reference>
<name>A0A2D2W3W2_9CAUD</name>
<dbReference type="EMBL" id="MF919532">
    <property type="protein sequence ID" value="ATS92802.1"/>
    <property type="molecule type" value="Genomic_DNA"/>
</dbReference>
<organism evidence="1 2">
    <name type="scientific">Mycobacterium phage Sulley</name>
    <dbReference type="NCBI Taxonomy" id="2041550"/>
    <lineage>
        <taxon>Viruses</taxon>
        <taxon>Duplodnaviria</taxon>
        <taxon>Heunggongvirae</taxon>
        <taxon>Uroviricota</taxon>
        <taxon>Caudoviricetes</taxon>
        <taxon>Weiservirinae</taxon>
        <taxon>Anayavirus</taxon>
        <taxon>Anayavirus angelica</taxon>
    </lineage>
</organism>
<accession>A0A2D2W3W2</accession>
<sequence length="128" mass="14860">MTVSNRPWWADREVVEDLVEQKRFDATLAYLGGLADAIEHRIAYGVDEPAMAASSALRNLREIHRWPVEFAVTWGGDSLTRPMLVTPLERQRELTSGLDDVPSVRDMADKIDRRNWLRRQMQQLKKDR</sequence>
<proteinExistence type="predicted"/>
<protein>
    <submittedName>
        <fullName evidence="1">Uncharacterized protein</fullName>
    </submittedName>
</protein>